<dbReference type="Proteomes" id="UP000288805">
    <property type="component" value="Unassembled WGS sequence"/>
</dbReference>
<feature type="region of interest" description="Disordered" evidence="1">
    <location>
        <begin position="327"/>
        <end position="349"/>
    </location>
</feature>
<dbReference type="EMBL" id="QGNW01000254">
    <property type="protein sequence ID" value="RVW81298.1"/>
    <property type="molecule type" value="Genomic_DNA"/>
</dbReference>
<sequence length="451" mass="49178">MAEVLRKLIASFYKKENKKEEKTFGRLQVEMGKRLESRDRNLVRVEGSRRRESGEVGVVNGEFLGLKRKLGLARLEKGQVLLEFELVEEARRVLTSGKRSMGGIQVGLEFWNPRYGCLEKGEIRNEAWVRILGLPISLWVPSIMRRVGEECGGFLAIDPQTERMEELQWARILVKSNGEDLPSSLEIGVEETTYHLPLWGDGGARIGPQVEERVNTRPKAQSRTTNGTEGQVDEAGSDLTEGWIQFGAGGPLLQGPSEGEILKGAGDGGVGPVVGQMGSEGKEKVAVVENGPPFGPSVPLRNRLGPSLTQLKAFGVQPIGPSVLLRDGHGPSKIQPTDKGLSVKPVREGSREKAAGGLPLLIDRPRVSGRRFEVWVLIKFGGLKGLGSTSPSISFSFGQTPEEEFYDHSGAIKEVCQNGNLLMAWFTEGVQLSLSPKKERGKGNLIGKKVA</sequence>
<evidence type="ECO:0000313" key="2">
    <source>
        <dbReference type="EMBL" id="RVW81298.1"/>
    </source>
</evidence>
<name>A0A438HA19_VITVI</name>
<reference evidence="2 3" key="1">
    <citation type="journal article" date="2018" name="PLoS Genet.">
        <title>Population sequencing reveals clonal diversity and ancestral inbreeding in the grapevine cultivar Chardonnay.</title>
        <authorList>
            <person name="Roach M.J."/>
            <person name="Johnson D.L."/>
            <person name="Bohlmann J."/>
            <person name="van Vuuren H.J."/>
            <person name="Jones S.J."/>
            <person name="Pretorius I.S."/>
            <person name="Schmidt S.A."/>
            <person name="Borneman A.R."/>
        </authorList>
    </citation>
    <scope>NUCLEOTIDE SEQUENCE [LARGE SCALE GENOMIC DNA]</scope>
    <source>
        <strain evidence="3">cv. Chardonnay</strain>
        <tissue evidence="2">Leaf</tissue>
    </source>
</reference>
<comment type="caution">
    <text evidence="2">The sequence shown here is derived from an EMBL/GenBank/DDBJ whole genome shotgun (WGS) entry which is preliminary data.</text>
</comment>
<organism evidence="2 3">
    <name type="scientific">Vitis vinifera</name>
    <name type="common">Grape</name>
    <dbReference type="NCBI Taxonomy" id="29760"/>
    <lineage>
        <taxon>Eukaryota</taxon>
        <taxon>Viridiplantae</taxon>
        <taxon>Streptophyta</taxon>
        <taxon>Embryophyta</taxon>
        <taxon>Tracheophyta</taxon>
        <taxon>Spermatophyta</taxon>
        <taxon>Magnoliopsida</taxon>
        <taxon>eudicotyledons</taxon>
        <taxon>Gunneridae</taxon>
        <taxon>Pentapetalae</taxon>
        <taxon>rosids</taxon>
        <taxon>Vitales</taxon>
        <taxon>Vitaceae</taxon>
        <taxon>Viteae</taxon>
        <taxon>Vitis</taxon>
    </lineage>
</organism>
<dbReference type="PANTHER" id="PTHR34427">
    <property type="entry name" value="DUF4283 DOMAIN PROTEIN"/>
    <property type="match status" value="1"/>
</dbReference>
<feature type="region of interest" description="Disordered" evidence="1">
    <location>
        <begin position="213"/>
        <end position="267"/>
    </location>
</feature>
<protein>
    <submittedName>
        <fullName evidence="2">Uncharacterized protein</fullName>
    </submittedName>
</protein>
<accession>A0A438HA19</accession>
<proteinExistence type="predicted"/>
<dbReference type="PANTHER" id="PTHR34427:SF5">
    <property type="entry name" value="DUF4283 DOMAIN-CONTAINING PROTEIN"/>
    <property type="match status" value="1"/>
</dbReference>
<feature type="compositionally biased region" description="Polar residues" evidence="1">
    <location>
        <begin position="218"/>
        <end position="229"/>
    </location>
</feature>
<evidence type="ECO:0000256" key="1">
    <source>
        <dbReference type="SAM" id="MobiDB-lite"/>
    </source>
</evidence>
<evidence type="ECO:0000313" key="3">
    <source>
        <dbReference type="Proteomes" id="UP000288805"/>
    </source>
</evidence>
<gene>
    <name evidence="2" type="ORF">CK203_038163</name>
</gene>
<dbReference type="AlphaFoldDB" id="A0A438HA19"/>